<dbReference type="AlphaFoldDB" id="A0A2R5F2U4"/>
<comment type="caution">
    <text evidence="4">The sequence shown here is derived from an EMBL/GenBank/DDBJ whole genome shotgun (WGS) entry which is preliminary data.</text>
</comment>
<dbReference type="Proteomes" id="UP000245202">
    <property type="component" value="Unassembled WGS sequence"/>
</dbReference>
<dbReference type="PANTHER" id="PTHR46401">
    <property type="entry name" value="GLYCOSYLTRANSFERASE WBBK-RELATED"/>
    <property type="match status" value="1"/>
</dbReference>
<dbReference type="SUPFAM" id="SSF53756">
    <property type="entry name" value="UDP-Glycosyltransferase/glycogen phosphorylase"/>
    <property type="match status" value="1"/>
</dbReference>
<feature type="domain" description="Glycosyl transferase family 1" evidence="2">
    <location>
        <begin position="143"/>
        <end position="261"/>
    </location>
</feature>
<proteinExistence type="predicted"/>
<name>A0A2R5F2U4_9BACL</name>
<reference evidence="4 5" key="1">
    <citation type="submission" date="2017-08" db="EMBL/GenBank/DDBJ databases">
        <title>Substantial Increase in Enzyme Production by Combined Drug-Resistance Mutations in Paenibacillus agaridevorans.</title>
        <authorList>
            <person name="Tanaka Y."/>
            <person name="Funane K."/>
            <person name="Hosaka T."/>
            <person name="Shiwa Y."/>
            <person name="Fujita N."/>
            <person name="Miyazaki T."/>
            <person name="Yoshikawa H."/>
            <person name="Murakami K."/>
            <person name="Kasahara K."/>
            <person name="Inaoka T."/>
            <person name="Hiraga Y."/>
            <person name="Ochi K."/>
        </authorList>
    </citation>
    <scope>NUCLEOTIDE SEQUENCE [LARGE SCALE GENOMIC DNA]</scope>
    <source>
        <strain evidence="4 5">T-3040</strain>
    </source>
</reference>
<organism evidence="4 5">
    <name type="scientific">Paenibacillus agaridevorans</name>
    <dbReference type="NCBI Taxonomy" id="171404"/>
    <lineage>
        <taxon>Bacteria</taxon>
        <taxon>Bacillati</taxon>
        <taxon>Bacillota</taxon>
        <taxon>Bacilli</taxon>
        <taxon>Bacillales</taxon>
        <taxon>Paenibacillaceae</taxon>
        <taxon>Paenibacillus</taxon>
    </lineage>
</organism>
<dbReference type="Pfam" id="PF00534">
    <property type="entry name" value="Glycos_transf_1"/>
    <property type="match status" value="1"/>
</dbReference>
<evidence type="ECO:0000313" key="5">
    <source>
        <dbReference type="Proteomes" id="UP000245202"/>
    </source>
</evidence>
<dbReference type="EMBL" id="BDQX01000458">
    <property type="protein sequence ID" value="GBG11938.1"/>
    <property type="molecule type" value="Genomic_DNA"/>
</dbReference>
<dbReference type="PANTHER" id="PTHR46401:SF2">
    <property type="entry name" value="GLYCOSYLTRANSFERASE WBBK-RELATED"/>
    <property type="match status" value="1"/>
</dbReference>
<evidence type="ECO:0000313" key="4">
    <source>
        <dbReference type="EMBL" id="GBG11938.1"/>
    </source>
</evidence>
<keyword evidence="5" id="KW-1185">Reference proteome</keyword>
<dbReference type="InterPro" id="IPR001296">
    <property type="entry name" value="Glyco_trans_1"/>
</dbReference>
<protein>
    <submittedName>
        <fullName evidence="4">Glycosyl transferase family 1</fullName>
    </submittedName>
</protein>
<dbReference type="GO" id="GO:0016757">
    <property type="term" value="F:glycosyltransferase activity"/>
    <property type="evidence" value="ECO:0007669"/>
    <property type="project" value="InterPro"/>
</dbReference>
<dbReference type="Gene3D" id="3.40.50.2000">
    <property type="entry name" value="Glycogen Phosphorylase B"/>
    <property type="match status" value="2"/>
</dbReference>
<accession>A0A2R5F2U4</accession>
<evidence type="ECO:0000256" key="1">
    <source>
        <dbReference type="ARBA" id="ARBA00022679"/>
    </source>
</evidence>
<feature type="domain" description="Glycosyltransferase subfamily 4-like N-terminal" evidence="3">
    <location>
        <begin position="16"/>
        <end position="126"/>
    </location>
</feature>
<dbReference type="GO" id="GO:0009103">
    <property type="term" value="P:lipopolysaccharide biosynthetic process"/>
    <property type="evidence" value="ECO:0007669"/>
    <property type="project" value="TreeGrafter"/>
</dbReference>
<sequence length="320" mass="36508">MDAGLDVRDLSHGKLMLKIGKARRGDVVHVHWFHHAYWHRNPVVSALKSTILILTLTYMRLRGINLVWTIHNLYPHDSGRGGAERLMRRLICRFSTGLIVASESIKRKVKEEFGVPERKLHVVKHGHYLDVYKPQGLRVRELYGIGDDDDVFLFMGAIKPYKGVDDLVEAFRMVRTERTHLIIAGKADAELELYLQGLRREEGVILMPGFIPNEEVADLLNAADALVLPYKEITTSGSAILGLTFKKLVVMPDNEFIDDYFQEHMAIRYDPSFAGGLASALEEARMLKRQRKSPDYEEALRELDWDVIARKTELVYAGRG</sequence>
<evidence type="ECO:0000259" key="3">
    <source>
        <dbReference type="Pfam" id="PF13439"/>
    </source>
</evidence>
<dbReference type="InterPro" id="IPR028098">
    <property type="entry name" value="Glyco_trans_4-like_N"/>
</dbReference>
<dbReference type="Pfam" id="PF13439">
    <property type="entry name" value="Glyco_transf_4"/>
    <property type="match status" value="1"/>
</dbReference>
<dbReference type="CDD" id="cd03801">
    <property type="entry name" value="GT4_PimA-like"/>
    <property type="match status" value="1"/>
</dbReference>
<keyword evidence="1 4" id="KW-0808">Transferase</keyword>
<gene>
    <name evidence="4" type="ORF">PAT3040_06796</name>
</gene>
<evidence type="ECO:0000259" key="2">
    <source>
        <dbReference type="Pfam" id="PF00534"/>
    </source>
</evidence>